<dbReference type="Gene3D" id="3.40.570.10">
    <property type="entry name" value="Extracellular Endonuclease, subunit A"/>
    <property type="match status" value="1"/>
</dbReference>
<keyword evidence="1" id="KW-0472">Membrane</keyword>
<dbReference type="InterPro" id="IPR001604">
    <property type="entry name" value="Endo_G_ENPP1-like_dom"/>
</dbReference>
<dbReference type="CTD" id="23052"/>
<evidence type="ECO:0000313" key="5">
    <source>
        <dbReference type="Ensembl" id="ENSPSIP00000012487.1"/>
    </source>
</evidence>
<keyword evidence="6" id="KW-1185">Reference proteome</keyword>
<keyword evidence="1" id="KW-0812">Transmembrane</keyword>
<feature type="domain" description="DNA/RNA non-specific endonuclease/pyrophosphatase/phosphodiesterase" evidence="4">
    <location>
        <begin position="60"/>
        <end position="262"/>
    </location>
</feature>
<evidence type="ECO:0000256" key="1">
    <source>
        <dbReference type="SAM" id="Phobius"/>
    </source>
</evidence>
<protein>
    <submittedName>
        <fullName evidence="5">Endonuclease domain containing 1</fullName>
    </submittedName>
</protein>
<feature type="transmembrane region" description="Helical" evidence="1">
    <location>
        <begin position="366"/>
        <end position="386"/>
    </location>
</feature>
<accession>K7FWS7</accession>
<dbReference type="Ensembl" id="ENSPSIT00000012548.1">
    <property type="protein sequence ID" value="ENSPSIP00000012487.1"/>
    <property type="gene ID" value="ENSPSIG00000011246.1"/>
</dbReference>
<feature type="chain" id="PRO_5003902206" evidence="2">
    <location>
        <begin position="21"/>
        <end position="475"/>
    </location>
</feature>
<dbReference type="EMBL" id="AGCU01169243">
    <property type="status" value="NOT_ANNOTATED_CDS"/>
    <property type="molecule type" value="Genomic_DNA"/>
</dbReference>
<dbReference type="SUPFAM" id="SSF54060">
    <property type="entry name" value="His-Me finger endonucleases"/>
    <property type="match status" value="1"/>
</dbReference>
<gene>
    <name evidence="5" type="primary">ENDOD1</name>
</gene>
<dbReference type="Proteomes" id="UP000007267">
    <property type="component" value="Unassembled WGS sequence"/>
</dbReference>
<reference evidence="6" key="2">
    <citation type="journal article" date="2013" name="Nat. Genet.">
        <title>The draft genomes of soft-shell turtle and green sea turtle yield insights into the development and evolution of the turtle-specific body plan.</title>
        <authorList>
            <person name="Wang Z."/>
            <person name="Pascual-Anaya J."/>
            <person name="Zadissa A."/>
            <person name="Li W."/>
            <person name="Niimura Y."/>
            <person name="Huang Z."/>
            <person name="Li C."/>
            <person name="White S."/>
            <person name="Xiong Z."/>
            <person name="Fang D."/>
            <person name="Wang B."/>
            <person name="Ming Y."/>
            <person name="Chen Y."/>
            <person name="Zheng Y."/>
            <person name="Kuraku S."/>
            <person name="Pignatelli M."/>
            <person name="Herrero J."/>
            <person name="Beal K."/>
            <person name="Nozawa M."/>
            <person name="Li Q."/>
            <person name="Wang J."/>
            <person name="Zhang H."/>
            <person name="Yu L."/>
            <person name="Shigenobu S."/>
            <person name="Wang J."/>
            <person name="Liu J."/>
            <person name="Flicek P."/>
            <person name="Searle S."/>
            <person name="Wang J."/>
            <person name="Kuratani S."/>
            <person name="Yin Y."/>
            <person name="Aken B."/>
            <person name="Zhang G."/>
            <person name="Irie N."/>
        </authorList>
    </citation>
    <scope>NUCLEOTIDE SEQUENCE [LARGE SCALE GENOMIC DNA]</scope>
    <source>
        <strain evidence="6">Daiwa-1</strain>
    </source>
</reference>
<dbReference type="InterPro" id="IPR044929">
    <property type="entry name" value="DNA/RNA_non-sp_Endonuclease_sf"/>
</dbReference>
<evidence type="ECO:0000256" key="2">
    <source>
        <dbReference type="SAM" id="SignalP"/>
    </source>
</evidence>
<reference evidence="5" key="4">
    <citation type="submission" date="2025-09" db="UniProtKB">
        <authorList>
            <consortium name="Ensembl"/>
        </authorList>
    </citation>
    <scope>IDENTIFICATION</scope>
</reference>
<feature type="transmembrane region" description="Helical" evidence="1">
    <location>
        <begin position="411"/>
        <end position="432"/>
    </location>
</feature>
<feature type="domain" description="ENPP1-3/EXOG-like endonuclease/phosphodiesterase" evidence="3">
    <location>
        <begin position="61"/>
        <end position="259"/>
    </location>
</feature>
<dbReference type="HOGENOM" id="CLU_035817_0_0_1"/>
<name>K7FWS7_PELSI</name>
<reference evidence="5" key="3">
    <citation type="submission" date="2025-08" db="UniProtKB">
        <authorList>
            <consortium name="Ensembl"/>
        </authorList>
    </citation>
    <scope>IDENTIFICATION</scope>
</reference>
<dbReference type="STRING" id="13735.ENSPSIP00000012487"/>
<dbReference type="GO" id="GO:0016787">
    <property type="term" value="F:hydrolase activity"/>
    <property type="evidence" value="ECO:0007669"/>
    <property type="project" value="InterPro"/>
</dbReference>
<feature type="signal peptide" evidence="2">
    <location>
        <begin position="1"/>
        <end position="20"/>
    </location>
</feature>
<dbReference type="RefSeq" id="XP_006135653.1">
    <property type="nucleotide sequence ID" value="XM_006135591.3"/>
</dbReference>
<dbReference type="AlphaFoldDB" id="K7FWS7"/>
<evidence type="ECO:0000259" key="3">
    <source>
        <dbReference type="SMART" id="SM00477"/>
    </source>
</evidence>
<dbReference type="SMART" id="SM00892">
    <property type="entry name" value="Endonuclease_NS"/>
    <property type="match status" value="1"/>
</dbReference>
<dbReference type="InterPro" id="IPR044925">
    <property type="entry name" value="His-Me_finger_sf"/>
</dbReference>
<reference evidence="6" key="1">
    <citation type="submission" date="2011-10" db="EMBL/GenBank/DDBJ databases">
        <authorList>
            <consortium name="Soft-shell Turtle Genome Consortium"/>
        </authorList>
    </citation>
    <scope>NUCLEOTIDE SEQUENCE [LARGE SCALE GENOMIC DNA]</scope>
    <source>
        <strain evidence="6">Daiwa-1</strain>
    </source>
</reference>
<dbReference type="GO" id="GO:0003676">
    <property type="term" value="F:nucleic acid binding"/>
    <property type="evidence" value="ECO:0007669"/>
    <property type="project" value="InterPro"/>
</dbReference>
<dbReference type="GeneTree" id="ENSGT01030000234592"/>
<dbReference type="GO" id="GO:0046872">
    <property type="term" value="F:metal ion binding"/>
    <property type="evidence" value="ECO:0007669"/>
    <property type="project" value="InterPro"/>
</dbReference>
<feature type="transmembrane region" description="Helical" evidence="1">
    <location>
        <begin position="444"/>
        <end position="469"/>
    </location>
</feature>
<dbReference type="PANTHER" id="PTHR21472:SF8">
    <property type="entry name" value="ENDONUCLEASE DOMAIN-CONTAINING 1 PROTEIN"/>
    <property type="match status" value="1"/>
</dbReference>
<dbReference type="InterPro" id="IPR020821">
    <property type="entry name" value="ENPP1-3/EXOG-like_nuc-like"/>
</dbReference>
<dbReference type="EMBL" id="AGCU01169245">
    <property type="status" value="NOT_ANNOTATED_CDS"/>
    <property type="molecule type" value="Genomic_DNA"/>
</dbReference>
<dbReference type="PANTHER" id="PTHR21472">
    <property type="entry name" value="ENDONUCLEASE DOMAIN-CONTAINING 1 PROTEIN ENDOD1"/>
    <property type="match status" value="1"/>
</dbReference>
<dbReference type="InterPro" id="IPR039015">
    <property type="entry name" value="ENDOD1"/>
</dbReference>
<dbReference type="EMBL" id="AGCU01169246">
    <property type="status" value="NOT_ANNOTATED_CDS"/>
    <property type="molecule type" value="Genomic_DNA"/>
</dbReference>
<sequence length="475" mass="52460">MKMTILFSLCILAFPVFSQGRVVGVDEVGFAECNEFFYGETPPEGFTEPFHVKICQQYNKEPRFATLYNTEDKTPLYSAFKYTKATQRGEESWLIEPQLDDPGNDLKEMVHEADTVGSVNNLGANQALITDYVDSGYERGQLNLGSLNEADFQLATYTLTNAVPMTPSLSKSWHRDVEHIVKQAVAPHCENGARLYLVVGAVPSTLRIKDKVSVPEFLWLAACCDAPEAWSVGFVKRRSDENSIEDLSVEELEKQLPSGARLFKSNCGGGNQSQDKMEAILQSINQIQSEEPILQTVAGELGEGQRANEKRGEASLLRRIASIIAIPFTKLLRIIVYVLVEVVRYTCSFLWYVIKQFGNIVMGRLYSVWNGVVTYVTAISTVLVNIPRDVAKVAANIVMGFVRIFQNTLSLIYRILSVPGGLFLHIMAFPLDTLCATPTVLKDIAAGVGGTCSLIVDATAALMSGFYYIGSSRTP</sequence>
<proteinExistence type="predicted"/>
<evidence type="ECO:0000313" key="6">
    <source>
        <dbReference type="Proteomes" id="UP000007267"/>
    </source>
</evidence>
<keyword evidence="1" id="KW-1133">Transmembrane helix</keyword>
<dbReference type="OrthoDB" id="8572289at2759"/>
<dbReference type="SMART" id="SM00477">
    <property type="entry name" value="NUC"/>
    <property type="match status" value="1"/>
</dbReference>
<dbReference type="KEGG" id="pss:102452782"/>
<organism evidence="5 6">
    <name type="scientific">Pelodiscus sinensis</name>
    <name type="common">Chinese softshell turtle</name>
    <name type="synonym">Trionyx sinensis</name>
    <dbReference type="NCBI Taxonomy" id="13735"/>
    <lineage>
        <taxon>Eukaryota</taxon>
        <taxon>Metazoa</taxon>
        <taxon>Chordata</taxon>
        <taxon>Craniata</taxon>
        <taxon>Vertebrata</taxon>
        <taxon>Euteleostomi</taxon>
        <taxon>Archelosauria</taxon>
        <taxon>Testudinata</taxon>
        <taxon>Testudines</taxon>
        <taxon>Cryptodira</taxon>
        <taxon>Trionychia</taxon>
        <taxon>Trionychidae</taxon>
        <taxon>Pelodiscus</taxon>
    </lineage>
</organism>
<dbReference type="Pfam" id="PF01223">
    <property type="entry name" value="Endonuclease_NS"/>
    <property type="match status" value="1"/>
</dbReference>
<keyword evidence="2" id="KW-0732">Signal</keyword>
<dbReference type="OMA" id="HVKICQQ"/>
<dbReference type="EMBL" id="AGCU01169244">
    <property type="status" value="NOT_ANNOTATED_CDS"/>
    <property type="molecule type" value="Genomic_DNA"/>
</dbReference>
<dbReference type="eggNOG" id="ENOG502QQYK">
    <property type="taxonomic scope" value="Eukaryota"/>
</dbReference>
<evidence type="ECO:0000259" key="4">
    <source>
        <dbReference type="SMART" id="SM00892"/>
    </source>
</evidence>